<proteinExistence type="predicted"/>
<dbReference type="HOGENOM" id="CLU_1741267_0_0_1"/>
<protein>
    <submittedName>
        <fullName evidence="1">Uncharacterized protein</fullName>
    </submittedName>
</protein>
<accession>A0A0C3GLM4</accession>
<reference evidence="2" key="2">
    <citation type="submission" date="2015-01" db="EMBL/GenBank/DDBJ databases">
        <title>Evolutionary Origins and Diversification of the Mycorrhizal Mutualists.</title>
        <authorList>
            <consortium name="DOE Joint Genome Institute"/>
            <consortium name="Mycorrhizal Genomics Consortium"/>
            <person name="Kohler A."/>
            <person name="Kuo A."/>
            <person name="Nagy L.G."/>
            <person name="Floudas D."/>
            <person name="Copeland A."/>
            <person name="Barry K.W."/>
            <person name="Cichocki N."/>
            <person name="Veneault-Fourrey C."/>
            <person name="LaButti K."/>
            <person name="Lindquist E.A."/>
            <person name="Lipzen A."/>
            <person name="Lundell T."/>
            <person name="Morin E."/>
            <person name="Murat C."/>
            <person name="Riley R."/>
            <person name="Ohm R."/>
            <person name="Sun H."/>
            <person name="Tunlid A."/>
            <person name="Henrissat B."/>
            <person name="Grigoriev I.V."/>
            <person name="Hibbett D.S."/>
            <person name="Martin F."/>
        </authorList>
    </citation>
    <scope>NUCLEOTIDE SEQUENCE [LARGE SCALE GENOMIC DNA]</scope>
    <source>
        <strain evidence="2">F 1598</strain>
    </source>
</reference>
<keyword evidence="2" id="KW-1185">Reference proteome</keyword>
<reference evidence="1 2" key="1">
    <citation type="submission" date="2014-04" db="EMBL/GenBank/DDBJ databases">
        <authorList>
            <consortium name="DOE Joint Genome Institute"/>
            <person name="Kuo A."/>
            <person name="Tarkka M."/>
            <person name="Buscot F."/>
            <person name="Kohler A."/>
            <person name="Nagy L.G."/>
            <person name="Floudas D."/>
            <person name="Copeland A."/>
            <person name="Barry K.W."/>
            <person name="Cichocki N."/>
            <person name="Veneault-Fourrey C."/>
            <person name="LaButti K."/>
            <person name="Lindquist E.A."/>
            <person name="Lipzen A."/>
            <person name="Lundell T."/>
            <person name="Morin E."/>
            <person name="Murat C."/>
            <person name="Sun H."/>
            <person name="Tunlid A."/>
            <person name="Henrissat B."/>
            <person name="Grigoriev I.V."/>
            <person name="Hibbett D.S."/>
            <person name="Martin F."/>
            <person name="Nordberg H.P."/>
            <person name="Cantor M.N."/>
            <person name="Hua S.X."/>
        </authorList>
    </citation>
    <scope>NUCLEOTIDE SEQUENCE [LARGE SCALE GENOMIC DNA]</scope>
    <source>
        <strain evidence="1 2">F 1598</strain>
    </source>
</reference>
<organism evidence="1 2">
    <name type="scientific">Piloderma croceum (strain F 1598)</name>
    <dbReference type="NCBI Taxonomy" id="765440"/>
    <lineage>
        <taxon>Eukaryota</taxon>
        <taxon>Fungi</taxon>
        <taxon>Dikarya</taxon>
        <taxon>Basidiomycota</taxon>
        <taxon>Agaricomycotina</taxon>
        <taxon>Agaricomycetes</taxon>
        <taxon>Agaricomycetidae</taxon>
        <taxon>Atheliales</taxon>
        <taxon>Atheliaceae</taxon>
        <taxon>Piloderma</taxon>
    </lineage>
</organism>
<name>A0A0C3GLM4_PILCF</name>
<dbReference type="AlphaFoldDB" id="A0A0C3GLM4"/>
<gene>
    <name evidence="1" type="ORF">PILCRDRAFT_130433</name>
</gene>
<dbReference type="InParanoid" id="A0A0C3GLM4"/>
<dbReference type="Proteomes" id="UP000054166">
    <property type="component" value="Unassembled WGS sequence"/>
</dbReference>
<dbReference type="EMBL" id="KN832971">
    <property type="protein sequence ID" value="KIM91471.1"/>
    <property type="molecule type" value="Genomic_DNA"/>
</dbReference>
<evidence type="ECO:0000313" key="1">
    <source>
        <dbReference type="EMBL" id="KIM91471.1"/>
    </source>
</evidence>
<evidence type="ECO:0000313" key="2">
    <source>
        <dbReference type="Proteomes" id="UP000054166"/>
    </source>
</evidence>
<sequence>MGPLEVTHDVIRYLEWSQFKARQNTASKSTKEVMACSRRMGLKGVSLMIPGRRISEARVVLRSESALRSAQSESFASYHHGDVLSCLILAAVLRAETCSMTSISSPSVIFHVKSRFVHRAADLTHMYAKMESQKRSQWTSYVRLKVIWTI</sequence>